<gene>
    <name evidence="1" type="ORF">HAX54_031996</name>
</gene>
<accession>A0ABS8VCE1</accession>
<evidence type="ECO:0000313" key="1">
    <source>
        <dbReference type="EMBL" id="MCD9644026.1"/>
    </source>
</evidence>
<name>A0ABS8VCE1_DATST</name>
<reference evidence="1 2" key="1">
    <citation type="journal article" date="2021" name="BMC Genomics">
        <title>Datura genome reveals duplications of psychoactive alkaloid biosynthetic genes and high mutation rate following tissue culture.</title>
        <authorList>
            <person name="Rajewski A."/>
            <person name="Carter-House D."/>
            <person name="Stajich J."/>
            <person name="Litt A."/>
        </authorList>
    </citation>
    <scope>NUCLEOTIDE SEQUENCE [LARGE SCALE GENOMIC DNA]</scope>
    <source>
        <strain evidence="1">AR-01</strain>
    </source>
</reference>
<organism evidence="1 2">
    <name type="scientific">Datura stramonium</name>
    <name type="common">Jimsonweed</name>
    <name type="synonym">Common thornapple</name>
    <dbReference type="NCBI Taxonomy" id="4076"/>
    <lineage>
        <taxon>Eukaryota</taxon>
        <taxon>Viridiplantae</taxon>
        <taxon>Streptophyta</taxon>
        <taxon>Embryophyta</taxon>
        <taxon>Tracheophyta</taxon>
        <taxon>Spermatophyta</taxon>
        <taxon>Magnoliopsida</taxon>
        <taxon>eudicotyledons</taxon>
        <taxon>Gunneridae</taxon>
        <taxon>Pentapetalae</taxon>
        <taxon>asterids</taxon>
        <taxon>lamiids</taxon>
        <taxon>Solanales</taxon>
        <taxon>Solanaceae</taxon>
        <taxon>Solanoideae</taxon>
        <taxon>Datureae</taxon>
        <taxon>Datura</taxon>
    </lineage>
</organism>
<sequence>MADKSIQNQVGVVEDMLVKAFSFYGRALLDSEKYEITFRVKDEKMTFKVGKDHLLPDVRSISVVGMVNGESEKDALGRKRIPKKKKTGARTDRILKMQIVNCPIYRKPYKQFSRNSDIKRRSSMWTTS</sequence>
<comment type="caution">
    <text evidence="1">The sequence shown here is derived from an EMBL/GenBank/DDBJ whole genome shotgun (WGS) entry which is preliminary data.</text>
</comment>
<evidence type="ECO:0000313" key="2">
    <source>
        <dbReference type="Proteomes" id="UP000823775"/>
    </source>
</evidence>
<dbReference type="EMBL" id="JACEIK010004061">
    <property type="protein sequence ID" value="MCD9644026.1"/>
    <property type="molecule type" value="Genomic_DNA"/>
</dbReference>
<keyword evidence="2" id="KW-1185">Reference proteome</keyword>
<dbReference type="Proteomes" id="UP000823775">
    <property type="component" value="Unassembled WGS sequence"/>
</dbReference>
<proteinExistence type="predicted"/>
<protein>
    <submittedName>
        <fullName evidence="1">Uncharacterized protein</fullName>
    </submittedName>
</protein>